<proteinExistence type="predicted"/>
<dbReference type="EMBL" id="CAAE01011646">
    <property type="protein sequence ID" value="CAF93976.1"/>
    <property type="molecule type" value="Genomic_DNA"/>
</dbReference>
<feature type="compositionally biased region" description="Basic and acidic residues" evidence="3">
    <location>
        <begin position="34"/>
        <end position="43"/>
    </location>
</feature>
<feature type="region of interest" description="Disordered" evidence="3">
    <location>
        <begin position="1"/>
        <end position="188"/>
    </location>
</feature>
<feature type="transmembrane region" description="Helical" evidence="4">
    <location>
        <begin position="221"/>
        <end position="241"/>
    </location>
</feature>
<keyword evidence="4" id="KW-0472">Membrane</keyword>
<gene>
    <name evidence="5" type="ORF">GSTENG00009866001</name>
</gene>
<dbReference type="GO" id="GO:0003677">
    <property type="term" value="F:DNA binding"/>
    <property type="evidence" value="ECO:0007669"/>
    <property type="project" value="UniProtKB-KW"/>
</dbReference>
<organism evidence="5">
    <name type="scientific">Tetraodon nigroviridis</name>
    <name type="common">Spotted green pufferfish</name>
    <name type="synonym">Chelonodon nigroviridis</name>
    <dbReference type="NCBI Taxonomy" id="99883"/>
    <lineage>
        <taxon>Eukaryota</taxon>
        <taxon>Metazoa</taxon>
        <taxon>Chordata</taxon>
        <taxon>Craniata</taxon>
        <taxon>Vertebrata</taxon>
        <taxon>Euteleostomi</taxon>
        <taxon>Actinopterygii</taxon>
        <taxon>Neopterygii</taxon>
        <taxon>Teleostei</taxon>
        <taxon>Neoteleostei</taxon>
        <taxon>Acanthomorphata</taxon>
        <taxon>Eupercaria</taxon>
        <taxon>Tetraodontiformes</taxon>
        <taxon>Tetradontoidea</taxon>
        <taxon>Tetraodontidae</taxon>
        <taxon>Tetraodon</taxon>
    </lineage>
</organism>
<comment type="caution">
    <text evidence="5">The sequence shown here is derived from an EMBL/GenBank/DDBJ whole genome shotgun (WGS) entry which is preliminary data.</text>
</comment>
<keyword evidence="1" id="KW-0238">DNA-binding</keyword>
<reference evidence="5" key="2">
    <citation type="submission" date="2004-02" db="EMBL/GenBank/DDBJ databases">
        <authorList>
            <consortium name="Genoscope"/>
            <consortium name="Whitehead Institute Centre for Genome Research"/>
        </authorList>
    </citation>
    <scope>NUCLEOTIDE SEQUENCE</scope>
</reference>
<dbReference type="AlphaFoldDB" id="Q4SZF6"/>
<dbReference type="GO" id="GO:0005634">
    <property type="term" value="C:nucleus"/>
    <property type="evidence" value="ECO:0007669"/>
    <property type="project" value="TreeGrafter"/>
</dbReference>
<evidence type="ECO:0000256" key="4">
    <source>
        <dbReference type="SAM" id="Phobius"/>
    </source>
</evidence>
<protein>
    <submittedName>
        <fullName evidence="5">(spotted green pufferfish) hypothetical protein</fullName>
    </submittedName>
</protein>
<dbReference type="GO" id="GO:0007389">
    <property type="term" value="P:pattern specification process"/>
    <property type="evidence" value="ECO:0007669"/>
    <property type="project" value="TreeGrafter"/>
</dbReference>
<keyword evidence="4" id="KW-0812">Transmembrane</keyword>
<keyword evidence="4" id="KW-1133">Transmembrane helix</keyword>
<feature type="compositionally biased region" description="Polar residues" evidence="3">
    <location>
        <begin position="141"/>
        <end position="160"/>
    </location>
</feature>
<evidence type="ECO:0000256" key="1">
    <source>
        <dbReference type="ARBA" id="ARBA00023125"/>
    </source>
</evidence>
<reference evidence="5" key="1">
    <citation type="journal article" date="2004" name="Nature">
        <title>Genome duplication in the teleost fish Tetraodon nigroviridis reveals the early vertebrate proto-karyotype.</title>
        <authorList>
            <person name="Jaillon O."/>
            <person name="Aury J.-M."/>
            <person name="Brunet F."/>
            <person name="Petit J.-L."/>
            <person name="Stange-Thomann N."/>
            <person name="Mauceli E."/>
            <person name="Bouneau L."/>
            <person name="Fischer C."/>
            <person name="Ozouf-Costaz C."/>
            <person name="Bernot A."/>
            <person name="Nicaud S."/>
            <person name="Jaffe D."/>
            <person name="Fisher S."/>
            <person name="Lutfalla G."/>
            <person name="Dossat C."/>
            <person name="Segurens B."/>
            <person name="Dasilva C."/>
            <person name="Salanoubat M."/>
            <person name="Levy M."/>
            <person name="Boudet N."/>
            <person name="Castellano S."/>
            <person name="Anthouard V."/>
            <person name="Jubin C."/>
            <person name="Castelli V."/>
            <person name="Katinka M."/>
            <person name="Vacherie B."/>
            <person name="Biemont C."/>
            <person name="Skalli Z."/>
            <person name="Cattolico L."/>
            <person name="Poulain J."/>
            <person name="De Berardinis V."/>
            <person name="Cruaud C."/>
            <person name="Duprat S."/>
            <person name="Brottier P."/>
            <person name="Coutanceau J.-P."/>
            <person name="Gouzy J."/>
            <person name="Parra G."/>
            <person name="Lardier G."/>
            <person name="Chapple C."/>
            <person name="McKernan K.J."/>
            <person name="McEwan P."/>
            <person name="Bosak S."/>
            <person name="Kellis M."/>
            <person name="Volff J.-N."/>
            <person name="Guigo R."/>
            <person name="Zody M.C."/>
            <person name="Mesirov J."/>
            <person name="Lindblad-Toh K."/>
            <person name="Birren B."/>
            <person name="Nusbaum C."/>
            <person name="Kahn D."/>
            <person name="Robinson-Rechavi M."/>
            <person name="Laudet V."/>
            <person name="Schachter V."/>
            <person name="Quetier F."/>
            <person name="Saurin W."/>
            <person name="Scarpelli C."/>
            <person name="Wincker P."/>
            <person name="Lander E.S."/>
            <person name="Weissenbach J."/>
            <person name="Roest Crollius H."/>
        </authorList>
    </citation>
    <scope>NUCLEOTIDE SEQUENCE [LARGE SCALE GENOMIC DNA]</scope>
</reference>
<feature type="compositionally biased region" description="Polar residues" evidence="3">
    <location>
        <begin position="68"/>
        <end position="84"/>
    </location>
</feature>
<evidence type="ECO:0000256" key="2">
    <source>
        <dbReference type="ARBA" id="ARBA00023242"/>
    </source>
</evidence>
<accession>Q4SZF6</accession>
<feature type="non-terminal residue" evidence="5">
    <location>
        <position position="296"/>
    </location>
</feature>
<dbReference type="InterPro" id="IPR055315">
    <property type="entry name" value="Cramped-like"/>
</dbReference>
<dbReference type="OrthoDB" id="515799at2759"/>
<evidence type="ECO:0000313" key="5">
    <source>
        <dbReference type="EMBL" id="CAF93976.1"/>
    </source>
</evidence>
<dbReference type="PANTHER" id="PTHR21677:SF1">
    <property type="entry name" value="PROTEIN CRAMPED-LIKE"/>
    <property type="match status" value="1"/>
</dbReference>
<dbReference type="KEGG" id="tng:GSTEN00009866G001"/>
<dbReference type="GO" id="GO:0003682">
    <property type="term" value="F:chromatin binding"/>
    <property type="evidence" value="ECO:0007669"/>
    <property type="project" value="InterPro"/>
</dbReference>
<name>Q4SZF6_TETNG</name>
<keyword evidence="2" id="KW-0539">Nucleus</keyword>
<dbReference type="PANTHER" id="PTHR21677">
    <property type="entry name" value="CRAMPED PROTEIN"/>
    <property type="match status" value="1"/>
</dbReference>
<sequence>MTPGSREGIGVDGGRIPSRKPEGCDEEETGEQASEERSTKGDDGGEILNPSSTALSPGSAPVLPASPPNRTGSGTSQNPQTSAEPTPACHDQHHFLRSSVRPPSKRIRKDSAGSAINGHGGAKSKGDVFLHLSVTPGAENGPSSQGTAGQSGLMASSTGGVSKAAKGQGSAEKEEQTGNQKRARRQWESWSAEDKNSFFEGLYEVSAYMFFMMGSYSCLFFFHRFVVIVHLLILFSCSLLCRSCLQHGKDFEAIQNNIAMKYKKRGKPAHMVKNKEQVRHFYYRTWHKISKHIDFA</sequence>
<evidence type="ECO:0000256" key="3">
    <source>
        <dbReference type="SAM" id="MobiDB-lite"/>
    </source>
</evidence>